<dbReference type="InterPro" id="IPR012677">
    <property type="entry name" value="Nucleotide-bd_a/b_plait_sf"/>
</dbReference>
<evidence type="ECO:0000256" key="1">
    <source>
        <dbReference type="ARBA" id="ARBA00022884"/>
    </source>
</evidence>
<dbReference type="PROSITE" id="PS50102">
    <property type="entry name" value="RRM"/>
    <property type="match status" value="2"/>
</dbReference>
<accession>A0A1E1L352</accession>
<feature type="compositionally biased region" description="Polar residues" evidence="3">
    <location>
        <begin position="19"/>
        <end position="39"/>
    </location>
</feature>
<evidence type="ECO:0000256" key="2">
    <source>
        <dbReference type="PROSITE-ProRule" id="PRU00176"/>
    </source>
</evidence>
<feature type="region of interest" description="Disordered" evidence="3">
    <location>
        <begin position="1"/>
        <end position="50"/>
    </location>
</feature>
<evidence type="ECO:0000259" key="4">
    <source>
        <dbReference type="PROSITE" id="PS50102"/>
    </source>
</evidence>
<dbReference type="EMBL" id="FJUW01000033">
    <property type="protein sequence ID" value="CZT04913.1"/>
    <property type="molecule type" value="Genomic_DNA"/>
</dbReference>
<reference evidence="6" key="1">
    <citation type="submission" date="2016-03" db="EMBL/GenBank/DDBJ databases">
        <authorList>
            <person name="Ploux O."/>
        </authorList>
    </citation>
    <scope>NUCLEOTIDE SEQUENCE [LARGE SCALE GENOMIC DNA]</scope>
    <source>
        <strain evidence="6">UK7</strain>
    </source>
</reference>
<dbReference type="STRING" id="914237.A0A1E1L352"/>
<feature type="compositionally biased region" description="Low complexity" evidence="3">
    <location>
        <begin position="273"/>
        <end position="283"/>
    </location>
</feature>
<protein>
    <recommendedName>
        <fullName evidence="4">RRM domain-containing protein</fullName>
    </recommendedName>
</protein>
<keyword evidence="1 2" id="KW-0694">RNA-binding</keyword>
<evidence type="ECO:0000313" key="5">
    <source>
        <dbReference type="EMBL" id="CZT04913.1"/>
    </source>
</evidence>
<dbReference type="AlphaFoldDB" id="A0A1E1L352"/>
<feature type="region of interest" description="Disordered" evidence="3">
    <location>
        <begin position="226"/>
        <end position="303"/>
    </location>
</feature>
<evidence type="ECO:0000256" key="3">
    <source>
        <dbReference type="SAM" id="MobiDB-lite"/>
    </source>
</evidence>
<proteinExistence type="predicted"/>
<dbReference type="Proteomes" id="UP000178129">
    <property type="component" value="Unassembled WGS sequence"/>
</dbReference>
<sequence>MSSSTGTPSATTSKAGRDSASSLEPSPASTYGGSASSNAGDDDYPPTPGDVTFHTKRCKDIAFGTSLLQQFSMDGLVSTLHFCSRTPLLPLLSKHYFTPSLHISYTKLFPVDLHVSLLSLVAAFDASILSSRKVSSGLILRRTTSTFLDLSPSQDWGQASPSWLLIPTIIITWADTSLLQHLFYLSSTHPGLLHPIPRFFLPLPAFVDVPRFEGVMLSKLSKLSVNDGKDTGRYSPPFVRNGSQNKVEDPFTSPQNRSSQRTPTGPKHKGRSSKSGNWRSGSSSGSGSGNGSPTTTRTARGGQGVFAKEYVNENGELTTAEQLFIKPEDAQAIFPPSSCVFVANLLQSEGDEALEVAVTQIFREYGTVYVKIRRDTKHMPFAFCQYTNDADAERAIKEGRGRLIKGRPCRCEKAKAHRLFFFERKYGEDITPSEVMNLLRPFGRISFCRRITDLERACYDINGGVLVQFEMYDEGQAAQQAFRNHSEYKMQCMANMNSRSPAKSNPADRTYLDTYEVDKRSIFIGNLSTDVTEDELREIFSPFGPIVHISLHKADSTIDVNQKHCFAFIEFEQQPSVRQALTSMQGYVIYERSIRVAQKDTEAAKNRTRRQPSRIALSSSFMQSPAIYRSPAARVSDMGQAPAMPPSPMAYMTQGYASPYGFAQGGQYYAGYPAATLPGQVQYYSPAGYSPSAFSGNYFAYTGSPTYNAGASSAATVSGSPTQSQFYYGGYSPYPSSAGYWPTSNPHVGQQPVSFYTIPSYAPPATVDVVVDQEDRSATPTPAGHPSAAETCLESE</sequence>
<feature type="domain" description="RRM" evidence="4">
    <location>
        <begin position="338"/>
        <end position="416"/>
    </location>
</feature>
<evidence type="ECO:0000313" key="6">
    <source>
        <dbReference type="Proteomes" id="UP000178129"/>
    </source>
</evidence>
<gene>
    <name evidence="5" type="ORF">RCO7_09189</name>
</gene>
<dbReference type="Pfam" id="PF00076">
    <property type="entry name" value="RRM_1"/>
    <property type="match status" value="2"/>
</dbReference>
<feature type="domain" description="RRM" evidence="4">
    <location>
        <begin position="520"/>
        <end position="601"/>
    </location>
</feature>
<dbReference type="FunFam" id="3.30.70.330:FF:000736">
    <property type="entry name" value="Polyadenylate-binding protein, putative"/>
    <property type="match status" value="1"/>
</dbReference>
<name>A0A1E1L352_9HELO</name>
<dbReference type="InterPro" id="IPR000504">
    <property type="entry name" value="RRM_dom"/>
</dbReference>
<dbReference type="InterPro" id="IPR035979">
    <property type="entry name" value="RBD_domain_sf"/>
</dbReference>
<dbReference type="Gene3D" id="3.30.70.330">
    <property type="match status" value="2"/>
</dbReference>
<dbReference type="SUPFAM" id="SSF54928">
    <property type="entry name" value="RNA-binding domain, RBD"/>
    <property type="match status" value="2"/>
</dbReference>
<feature type="compositionally biased region" description="Low complexity" evidence="3">
    <location>
        <begin position="1"/>
        <end position="13"/>
    </location>
</feature>
<comment type="caution">
    <text evidence="5">The sequence shown here is derived from an EMBL/GenBank/DDBJ whole genome shotgun (WGS) entry which is preliminary data.</text>
</comment>
<organism evidence="5 6">
    <name type="scientific">Rhynchosporium graminicola</name>
    <dbReference type="NCBI Taxonomy" id="2792576"/>
    <lineage>
        <taxon>Eukaryota</taxon>
        <taxon>Fungi</taxon>
        <taxon>Dikarya</taxon>
        <taxon>Ascomycota</taxon>
        <taxon>Pezizomycotina</taxon>
        <taxon>Leotiomycetes</taxon>
        <taxon>Helotiales</taxon>
        <taxon>Ploettnerulaceae</taxon>
        <taxon>Rhynchosporium</taxon>
    </lineage>
</organism>
<feature type="region of interest" description="Disordered" evidence="3">
    <location>
        <begin position="775"/>
        <end position="796"/>
    </location>
</feature>
<dbReference type="SMART" id="SM00360">
    <property type="entry name" value="RRM"/>
    <property type="match status" value="2"/>
</dbReference>
<keyword evidence="6" id="KW-1185">Reference proteome</keyword>
<feature type="compositionally biased region" description="Polar residues" evidence="3">
    <location>
        <begin position="252"/>
        <end position="263"/>
    </location>
</feature>
<dbReference type="CDD" id="cd00590">
    <property type="entry name" value="RRM_SF"/>
    <property type="match status" value="1"/>
</dbReference>
<dbReference type="InParanoid" id="A0A1E1L352"/>
<dbReference type="GO" id="GO:0003723">
    <property type="term" value="F:RNA binding"/>
    <property type="evidence" value="ECO:0007669"/>
    <property type="project" value="UniProtKB-UniRule"/>
</dbReference>
<dbReference type="PANTHER" id="PTHR10352">
    <property type="entry name" value="EUKARYOTIC TRANSLATION INITIATION FACTOR 3 SUBUNIT G"/>
    <property type="match status" value="1"/>
</dbReference>